<dbReference type="CDD" id="cd00009">
    <property type="entry name" value="AAA"/>
    <property type="match status" value="1"/>
</dbReference>
<dbReference type="Gene3D" id="3.80.10.10">
    <property type="entry name" value="Ribonuclease Inhibitor"/>
    <property type="match status" value="9"/>
</dbReference>
<dbReference type="Gene3D" id="1.10.8.430">
    <property type="entry name" value="Helical domain of apoptotic protease-activating factors"/>
    <property type="match status" value="1"/>
</dbReference>
<keyword evidence="4" id="KW-0611">Plant defense</keyword>
<dbReference type="SUPFAM" id="SSF52047">
    <property type="entry name" value="RNI-like"/>
    <property type="match status" value="3"/>
</dbReference>
<evidence type="ECO:0000256" key="6">
    <source>
        <dbReference type="SAM" id="Coils"/>
    </source>
</evidence>
<dbReference type="InterPro" id="IPR057135">
    <property type="entry name" value="At4g27190-like_LRR"/>
</dbReference>
<evidence type="ECO:0000259" key="8">
    <source>
        <dbReference type="SMART" id="SM00382"/>
    </source>
</evidence>
<organism evidence="9 10">
    <name type="scientific">Arachis hypogaea</name>
    <name type="common">Peanut</name>
    <dbReference type="NCBI Taxonomy" id="3818"/>
    <lineage>
        <taxon>Eukaryota</taxon>
        <taxon>Viridiplantae</taxon>
        <taxon>Streptophyta</taxon>
        <taxon>Embryophyta</taxon>
        <taxon>Tracheophyta</taxon>
        <taxon>Spermatophyta</taxon>
        <taxon>Magnoliopsida</taxon>
        <taxon>eudicotyledons</taxon>
        <taxon>Gunneridae</taxon>
        <taxon>Pentapetalae</taxon>
        <taxon>rosids</taxon>
        <taxon>fabids</taxon>
        <taxon>Fabales</taxon>
        <taxon>Fabaceae</taxon>
        <taxon>Papilionoideae</taxon>
        <taxon>50 kb inversion clade</taxon>
        <taxon>dalbergioids sensu lato</taxon>
        <taxon>Dalbergieae</taxon>
        <taxon>Pterocarpus clade</taxon>
        <taxon>Arachis</taxon>
    </lineage>
</organism>
<protein>
    <recommendedName>
        <fullName evidence="8">AAA+ ATPase domain-containing protein</fullName>
    </recommendedName>
</protein>
<reference evidence="9 10" key="1">
    <citation type="submission" date="2019-01" db="EMBL/GenBank/DDBJ databases">
        <title>Sequencing of cultivated peanut Arachis hypogaea provides insights into genome evolution and oil improvement.</title>
        <authorList>
            <person name="Chen X."/>
        </authorList>
    </citation>
    <scope>NUCLEOTIDE SEQUENCE [LARGE SCALE GENOMIC DNA]</scope>
    <source>
        <strain evidence="10">cv. Fuhuasheng</strain>
        <tissue evidence="9">Leaves</tissue>
    </source>
</reference>
<dbReference type="GO" id="GO:0006952">
    <property type="term" value="P:defense response"/>
    <property type="evidence" value="ECO:0007669"/>
    <property type="project" value="UniProtKB-KW"/>
</dbReference>
<keyword evidence="10" id="KW-1185">Reference proteome</keyword>
<keyword evidence="3" id="KW-0547">Nucleotide-binding</keyword>
<name>A0A445EF67_ARAHY</name>
<sequence length="3073" mass="350120">MAIPIPIPEFLQEYTVNLVAEYVTNHLDYVWNYEKKFDDLSRVVKELQEERDRVHDKAEEEEDRYGREIYNDVKVWLDRIDEVISEYEKFKEEHRKNGEYPLSLSNLETRHRRSKTAQDIEEKIRELQQEKHDSISHCQGASSMGFAFANVDYEAFDSRKEITRNITRALEDSRATAIGIHGPAGVGKTTLVIEVANKAWKDKLFNVVIMVNVTKSPDIRKIQGQIAEMLGMKLEEESEHVRALRIQKRLKKEKENALIILDDMSVKVDLDMLGLGIASETYSDDIDCQKNLIVPEGRKSSAADNFPPSKNKTKQSPKDGSAEEIEKTSVGSGKLKTEERHKGCKVLLISEMRQVLSQMGVKPSLIFSVNVLSDKEAETLFKKRAGIVDKNFELGKIAAEITKKCHGLPMSIVTTAKALKNQSPSVWEDTRLKLHRQSLTGTPEYSTRLSYNLLENEELKLTFLLCASMGHDALIADLVKRCIGLGFLQDIYTVREARDRVQSLLVKLKQSGLLSDSYSSDHFSMQNLVRNAALSIASADNHVFRLTKGKLDEWPDEDKLEKYTDIFLQHCDFIEEFPRRIRCPRVRVFHIDNNDPHLKIPDNFFQEMKELRVLILTGIHLLPLPSSIGYLTKLRMLCLEHCKIDEKSLCIIGELKNLRILSFSGSEIESLPVELKNLSKLQIFDISNCTKLGGIPPKVISSMTRLEELYMRNTSIQWKINEEQENQSEIASLSELGHLNQLSNLDLQIPSAAHLPKNLFFDRLQNYKIIVGSSERYSKQEFKMPEKYELVRFLAIQQKYGFDIHSQNEIKMLFERVENLLLEKFNGVQDLFYELNLKGFPCLKELFIVSNSDICSLINPKDRKRPEMAFPKLELLDLYKLKNMKEICSSSCELSKPSFGKLKIIKIMLCSALKNVFQISLVGFLTALETIEVSECSSLKEIVHVENTSQIGTLGFPELRHLSLRSLVEFVGFDPILLEDSRILFHGRVGVTKLERLELSAIQIDCIWNDGQSSHFGNLIHLDVNNCGNLKYLLSLSVAKGLVNLQSLFISECEQMRRIFNQEQCRDSSKKDRIFPKLKNIKLSSMKRLSEIWSSGVRKDSFGKLDTLIIEKCDKLVNVFPSYLVGIFRSLSSLRVTSCNSMEAIFDLPFKNKYAKYVSRLQEVHLETLPKLEHVLRWRENQEGIFYFNHLQKMYVQDCENLENMFPVFVAENLENLEYLVVLDCIRLREIVAKGEEEDIKRGREFKLPKLTTLNFSKLPKFKSFYPGVNGLSCPLLNELSIELCDNLELFTEEKVDALSGKERILFPEEVINNLKSMQIEWQHAKSSTRYRRDNLEELRLSRLKKTEVIYSFLHSNPNLKSLWLNDCSFKVLMPLEKPANFESLGVVPKLKSLKLTNLSRLEKIGFEQDAILQRIEFLILKNCHGLSTIALSSVSLAYLTNLEVVDCQGLKYLMSLPTARSLSQLNVMKVIDCKSLTEIVSEQGKEEENALCEVNILFKQLKTLELVSLKSLESFCNSESCVFEFPSLEKLVVSACPKMESFCREVKSTPILQKIYVVHDKEKKRWCWNGHLQATIQDMFKNKKYFEGMDKISVHEHPYLQEVWQGGKNDLQKDWFYNLESLTLSGIEFELYAIPSNVLCCLKRLKELTVRDCDKIKSIFEMNDTVFRGTFQLKKLYLDWLPNMTHVWEMDNQGISCFQNLQEVIVESCDKLETLFPTALARDLRMLEQLDVSFCDELLEIVGREDGEKEKKEAEEGTTGKSLFPRLTKLKLNILPQLTCFCSTTFTLGCPELHVLDVIGCNKLQLFQGQLKAEDSTSITIHPTFSSIQVISEVEHLCLNWKDTSVLCSLLSQVADDVKLQYLNVLELYLDDDVNEKSTLPLQLLEKTPNLEKLEIYNCIIQEIFSQLDTPKIINSNGTLGNLKQLHLFDLSELSSISGLEHLPKLQLLYVSECPSLTSLVVQSGSNLKELKISRCHRLACLFTSRTARMLKNLKEMCIYSCESMKEIVGEDEQDETQENQEMIKFERLERIRLEDLESLDCFYPGNATLQLPSLIQVEILECPKVKIFSCGPINAESFRGIRYSYYQDDDLVFHSDLNSSIGRLFLYQGHLALGDFPQLEEIWLGAQEIPSDFSFSKLKSLKVEGCEFLSDAVLSSHLFPLLENLEELCVQKCEHVKAIFDLKDTSTRDPNMIVTLGLKTLILKQLPTLRHVWNKDPEGYLSLPSLCKVIVDECKSIKTLLPSSNTEKEEPCAILPSHLLSFLSKLEELQVRKCDSVGAIFDMIDTPKHDADMIIIPLRTLILERLPNLCHVWNSDPKGSLSLALEKVTVNECKSIKSLFPASVAKDNIQKLDVRCCAELVEIVANNEATIKEANKEVTIFTKLTSLTLCDLPNLKSICSEMQIIDSSKLDGCEKSSSSAILPSYLLPCLSKLEELQVQKCDSVEAIFDVIDAPTHDANMIVIPLKTLILEQLPNLSHVWNKDPKGSLSLSLEKVTVNECKSIKSLFPASVAKDNIQRLDVRSCVKLVEIVANNEAAKEEANKEVTLLTKLTSLTLCDLPNLKSICSEMQIIDSSDVDGCEKLSSSAILPSYLLPCLSKLEELQVQKCDSVEAIFDVIDAPTHDSNMIITIPLKRMTLEHLPTMRHVWNKDPKGSISLALEAVTINECKSIKSLFPASVAKDNLQKLEVRNCVELVEIVARDEAATKEASKELAMFPKLTLLVLCDLPNLGCICSGMQILDWPLLEKLNVYHCENLKVLAANSPNSPRSYPEDQDTITIESHGILSTGSVAPQLVKLSLNKEDIIMIEQELPHVDLQKIKTLTLQSFKDDSDTFPNDFFTKVPLPNIKKLRLIECAFEALFHSQRPETEQHTKILSQLKKLELKNLYKLKSIGLEHSWVVPLLENVKVLKVLECCCLTNLVPSTVQSFSCLTELHVEGCARLQYLFTSSTAKRLVALDEISVSNCELLETVVAHEESDKPDDQVIFPELWNLSLSKLPRLRSFYTGNSTLKFRWLMNVTITECKCMETFSHGNLVAHKLRTVDIDEEHWSKVDLNTVIQQQFEKGKEATLS</sequence>
<dbReference type="InterPro" id="IPR042197">
    <property type="entry name" value="Apaf_helical"/>
</dbReference>
<evidence type="ECO:0000256" key="5">
    <source>
        <dbReference type="ARBA" id="ARBA00022840"/>
    </source>
</evidence>
<dbReference type="STRING" id="3818.A0A445EF67"/>
<dbReference type="Pfam" id="PF00931">
    <property type="entry name" value="NB-ARC"/>
    <property type="match status" value="1"/>
</dbReference>
<keyword evidence="6" id="KW-0175">Coiled coil</keyword>
<dbReference type="GO" id="GO:0005524">
    <property type="term" value="F:ATP binding"/>
    <property type="evidence" value="ECO:0007669"/>
    <property type="project" value="UniProtKB-KW"/>
</dbReference>
<evidence type="ECO:0000313" key="9">
    <source>
        <dbReference type="EMBL" id="RYR74078.1"/>
    </source>
</evidence>
<dbReference type="Pfam" id="PF23598">
    <property type="entry name" value="LRR_14"/>
    <property type="match status" value="1"/>
</dbReference>
<feature type="domain" description="AAA+ ATPase" evidence="8">
    <location>
        <begin position="174"/>
        <end position="391"/>
    </location>
</feature>
<dbReference type="SUPFAM" id="SSF52058">
    <property type="entry name" value="L domain-like"/>
    <property type="match status" value="4"/>
</dbReference>
<dbReference type="InterPro" id="IPR002182">
    <property type="entry name" value="NB-ARC"/>
</dbReference>
<dbReference type="PANTHER" id="PTHR33463:SF196">
    <property type="entry name" value="NB-ARC DOMAIN DISEASE RESISTANCE PROTEIN"/>
    <property type="match status" value="1"/>
</dbReference>
<evidence type="ECO:0000256" key="2">
    <source>
        <dbReference type="ARBA" id="ARBA00022737"/>
    </source>
</evidence>
<dbReference type="Gramene" id="arahy.Tifrunner.gnm2.ann2.Ah02g075600.1">
    <property type="protein sequence ID" value="arahy.Tifrunner.gnm2.ann2.Ah02g075600.1-CDS"/>
    <property type="gene ID" value="arahy.Tifrunner.gnm2.ann2.Ah02g075600"/>
</dbReference>
<dbReference type="InterPro" id="IPR032675">
    <property type="entry name" value="LRR_dom_sf"/>
</dbReference>
<evidence type="ECO:0000256" key="1">
    <source>
        <dbReference type="ARBA" id="ARBA00008894"/>
    </source>
</evidence>
<dbReference type="SUPFAM" id="SSF52540">
    <property type="entry name" value="P-loop containing nucleoside triphosphate hydrolases"/>
    <property type="match status" value="1"/>
</dbReference>
<feature type="region of interest" description="Disordered" evidence="7">
    <location>
        <begin position="297"/>
        <end position="337"/>
    </location>
</feature>
<keyword evidence="2" id="KW-0677">Repeat</keyword>
<feature type="compositionally biased region" description="Basic and acidic residues" evidence="7">
    <location>
        <begin position="316"/>
        <end position="327"/>
    </location>
</feature>
<comment type="caution">
    <text evidence="9">The sequence shown here is derived from an EMBL/GenBank/DDBJ whole genome shotgun (WGS) entry which is preliminary data.</text>
</comment>
<gene>
    <name evidence="9" type="ORF">Ahy_A02g008683</name>
</gene>
<dbReference type="PRINTS" id="PR00364">
    <property type="entry name" value="DISEASERSIST"/>
</dbReference>
<dbReference type="Pfam" id="PF23247">
    <property type="entry name" value="LRR_RPS2"/>
    <property type="match status" value="10"/>
</dbReference>
<dbReference type="Proteomes" id="UP000289738">
    <property type="component" value="Chromosome A02"/>
</dbReference>
<feature type="coiled-coil region" evidence="6">
    <location>
        <begin position="30"/>
        <end position="64"/>
    </location>
</feature>
<dbReference type="PANTHER" id="PTHR33463">
    <property type="entry name" value="NB-ARC DOMAIN-CONTAINING PROTEIN-RELATED"/>
    <property type="match status" value="1"/>
</dbReference>
<dbReference type="InterPro" id="IPR027417">
    <property type="entry name" value="P-loop_NTPase"/>
</dbReference>
<dbReference type="EMBL" id="SDMP01000002">
    <property type="protein sequence ID" value="RYR74078.1"/>
    <property type="molecule type" value="Genomic_DNA"/>
</dbReference>
<keyword evidence="5" id="KW-0067">ATP-binding</keyword>
<dbReference type="InterPro" id="IPR050905">
    <property type="entry name" value="Plant_NBS-LRR"/>
</dbReference>
<proteinExistence type="inferred from homology"/>
<comment type="similarity">
    <text evidence="1">Belongs to the disease resistance NB-LRR family.</text>
</comment>
<evidence type="ECO:0000256" key="3">
    <source>
        <dbReference type="ARBA" id="ARBA00022741"/>
    </source>
</evidence>
<accession>A0A445EF67</accession>
<feature type="coiled-coil region" evidence="6">
    <location>
        <begin position="110"/>
        <end position="137"/>
    </location>
</feature>
<dbReference type="OrthoDB" id="1747797at2759"/>
<dbReference type="InterPro" id="IPR055414">
    <property type="entry name" value="LRR_R13L4/SHOC2-like"/>
</dbReference>
<evidence type="ECO:0000313" key="10">
    <source>
        <dbReference type="Proteomes" id="UP000289738"/>
    </source>
</evidence>
<evidence type="ECO:0000256" key="4">
    <source>
        <dbReference type="ARBA" id="ARBA00022821"/>
    </source>
</evidence>
<dbReference type="Gene3D" id="3.40.50.300">
    <property type="entry name" value="P-loop containing nucleotide triphosphate hydrolases"/>
    <property type="match status" value="1"/>
</dbReference>
<evidence type="ECO:0000256" key="7">
    <source>
        <dbReference type="SAM" id="MobiDB-lite"/>
    </source>
</evidence>
<dbReference type="SMART" id="SM00382">
    <property type="entry name" value="AAA"/>
    <property type="match status" value="1"/>
</dbReference>
<dbReference type="GO" id="GO:0043531">
    <property type="term" value="F:ADP binding"/>
    <property type="evidence" value="ECO:0007669"/>
    <property type="project" value="InterPro"/>
</dbReference>
<dbReference type="InterPro" id="IPR003593">
    <property type="entry name" value="AAA+_ATPase"/>
</dbReference>